<comment type="caution">
    <text evidence="4">The sequence shown here is derived from an EMBL/GenBank/DDBJ whole genome shotgun (WGS) entry which is preliminary data.</text>
</comment>
<dbReference type="SUPFAM" id="SSF51556">
    <property type="entry name" value="Metallo-dependent hydrolases"/>
    <property type="match status" value="1"/>
</dbReference>
<dbReference type="SUPFAM" id="SSF51338">
    <property type="entry name" value="Composite domain of metallo-dependent hydrolases"/>
    <property type="match status" value="1"/>
</dbReference>
<proteinExistence type="inferred from homology"/>
<keyword evidence="2" id="KW-0378">Hydrolase</keyword>
<dbReference type="PANTHER" id="PTHR11113:SF14">
    <property type="entry name" value="N-ACETYLGLUCOSAMINE-6-PHOSPHATE DEACETYLASE"/>
    <property type="match status" value="1"/>
</dbReference>
<dbReference type="Gene3D" id="3.20.20.140">
    <property type="entry name" value="Metal-dependent hydrolases"/>
    <property type="match status" value="1"/>
</dbReference>
<evidence type="ECO:0000256" key="1">
    <source>
        <dbReference type="ARBA" id="ARBA00010716"/>
    </source>
</evidence>
<dbReference type="RefSeq" id="WP_345247540.1">
    <property type="nucleotide sequence ID" value="NZ_BAABFO010000005.1"/>
</dbReference>
<dbReference type="InterPro" id="IPR011059">
    <property type="entry name" value="Metal-dep_hydrolase_composite"/>
</dbReference>
<organism evidence="4 5">
    <name type="scientific">Pigmentiphaga soli</name>
    <dbReference type="NCBI Taxonomy" id="1007095"/>
    <lineage>
        <taxon>Bacteria</taxon>
        <taxon>Pseudomonadati</taxon>
        <taxon>Pseudomonadota</taxon>
        <taxon>Betaproteobacteria</taxon>
        <taxon>Burkholderiales</taxon>
        <taxon>Alcaligenaceae</taxon>
        <taxon>Pigmentiphaga</taxon>
    </lineage>
</organism>
<gene>
    <name evidence="4" type="primary">iadA</name>
    <name evidence="4" type="ORF">GCM10023144_13040</name>
</gene>
<dbReference type="InterPro" id="IPR013108">
    <property type="entry name" value="Amidohydro_3"/>
</dbReference>
<feature type="domain" description="Amidohydrolase 3" evidence="3">
    <location>
        <begin position="313"/>
        <end position="369"/>
    </location>
</feature>
<dbReference type="InterPro" id="IPR032466">
    <property type="entry name" value="Metal_Hydrolase"/>
</dbReference>
<sequence length="402" mass="42696">MKIIRNANLHAPEPLGLRDIVVCSGKIAAIHQCGVTTGGLECDEYDAGGDIVCPGFVDNHAHVLGGGGGLGFSSRAPELQASQLIKAGITSVIGMLGFDATSKNMAALVSKTKALREDGVSAYCLTGATLEHPVPTLTGMIRTDIAFVDEIIGVGEISISELGYGYDSFGAGAQYVAEAAVAGLLAGRLSRKAGYLCLQVPPYLSQVLKPMFQVVEKTGIPITHFIPSHVNQTDGYMEDAAEWGRRGGWVDIGANYSPENNYARATLPSEAYRRLLEAGVGADRILISSDGNGAPPKEEKGENKPRVANYMPMRNLHRALCRIMDEGIAELPQALAAVTSNVARATGLTQKGRLAPGCDADLLVLDRNLGIRSVFAMGQAAMIDGELRRRGMFDRILLDELS</sequence>
<accession>A0ABP8GPS1</accession>
<dbReference type="Gene3D" id="2.30.40.10">
    <property type="entry name" value="Urease, subunit C, domain 1"/>
    <property type="match status" value="1"/>
</dbReference>
<evidence type="ECO:0000313" key="4">
    <source>
        <dbReference type="EMBL" id="GAA4327891.1"/>
    </source>
</evidence>
<dbReference type="Proteomes" id="UP001501671">
    <property type="component" value="Unassembled WGS sequence"/>
</dbReference>
<evidence type="ECO:0000313" key="5">
    <source>
        <dbReference type="Proteomes" id="UP001501671"/>
    </source>
</evidence>
<name>A0ABP8GPS1_9BURK</name>
<evidence type="ECO:0000256" key="2">
    <source>
        <dbReference type="ARBA" id="ARBA00022801"/>
    </source>
</evidence>
<dbReference type="PANTHER" id="PTHR11113">
    <property type="entry name" value="N-ACETYLGLUCOSAMINE-6-PHOSPHATE DEACETYLASE"/>
    <property type="match status" value="1"/>
</dbReference>
<dbReference type="EMBL" id="BAABFO010000005">
    <property type="protein sequence ID" value="GAA4327891.1"/>
    <property type="molecule type" value="Genomic_DNA"/>
</dbReference>
<comment type="similarity">
    <text evidence="1">Belongs to the metallo-dependent hydrolases superfamily. NagA family.</text>
</comment>
<reference evidence="5" key="1">
    <citation type="journal article" date="2019" name="Int. J. Syst. Evol. Microbiol.">
        <title>The Global Catalogue of Microorganisms (GCM) 10K type strain sequencing project: providing services to taxonomists for standard genome sequencing and annotation.</title>
        <authorList>
            <consortium name="The Broad Institute Genomics Platform"/>
            <consortium name="The Broad Institute Genome Sequencing Center for Infectious Disease"/>
            <person name="Wu L."/>
            <person name="Ma J."/>
        </authorList>
    </citation>
    <scope>NUCLEOTIDE SEQUENCE [LARGE SCALE GENOMIC DNA]</scope>
    <source>
        <strain evidence="5">JCM 17666</strain>
    </source>
</reference>
<protein>
    <submittedName>
        <fullName evidence="4">Beta-aspartyl-peptidase</fullName>
    </submittedName>
</protein>
<keyword evidence="5" id="KW-1185">Reference proteome</keyword>
<dbReference type="Pfam" id="PF07969">
    <property type="entry name" value="Amidohydro_3"/>
    <property type="match status" value="1"/>
</dbReference>
<evidence type="ECO:0000259" key="3">
    <source>
        <dbReference type="Pfam" id="PF07969"/>
    </source>
</evidence>